<feature type="compositionally biased region" description="Basic residues" evidence="1">
    <location>
        <begin position="232"/>
        <end position="246"/>
    </location>
</feature>
<dbReference type="AlphaFoldDB" id="A0A2U9B7X1"/>
<organism evidence="2 3">
    <name type="scientific">Scophthalmus maximus</name>
    <name type="common">Turbot</name>
    <name type="synonym">Psetta maxima</name>
    <dbReference type="NCBI Taxonomy" id="52904"/>
    <lineage>
        <taxon>Eukaryota</taxon>
        <taxon>Metazoa</taxon>
        <taxon>Chordata</taxon>
        <taxon>Craniata</taxon>
        <taxon>Vertebrata</taxon>
        <taxon>Euteleostomi</taxon>
        <taxon>Actinopterygii</taxon>
        <taxon>Neopterygii</taxon>
        <taxon>Teleostei</taxon>
        <taxon>Neoteleostei</taxon>
        <taxon>Acanthomorphata</taxon>
        <taxon>Carangaria</taxon>
        <taxon>Pleuronectiformes</taxon>
        <taxon>Pleuronectoidei</taxon>
        <taxon>Scophthalmidae</taxon>
        <taxon>Scophthalmus</taxon>
    </lineage>
</organism>
<feature type="compositionally biased region" description="Low complexity" evidence="1">
    <location>
        <begin position="195"/>
        <end position="204"/>
    </location>
</feature>
<feature type="compositionally biased region" description="Polar residues" evidence="1">
    <location>
        <begin position="323"/>
        <end position="336"/>
    </location>
</feature>
<accession>A0A2U9B7X1</accession>
<protein>
    <submittedName>
        <fullName evidence="2">Putative stAR-related lipid transfer protein 13-like</fullName>
    </submittedName>
</protein>
<dbReference type="EMBL" id="CP026246">
    <property type="protein sequence ID" value="AWO99925.1"/>
    <property type="molecule type" value="Genomic_DNA"/>
</dbReference>
<evidence type="ECO:0000256" key="1">
    <source>
        <dbReference type="SAM" id="MobiDB-lite"/>
    </source>
</evidence>
<feature type="region of interest" description="Disordered" evidence="1">
    <location>
        <begin position="301"/>
        <end position="368"/>
    </location>
</feature>
<feature type="compositionally biased region" description="Basic and acidic residues" evidence="1">
    <location>
        <begin position="114"/>
        <end position="123"/>
    </location>
</feature>
<proteinExistence type="predicted"/>
<reference evidence="2 3" key="1">
    <citation type="submission" date="2017-12" db="EMBL/GenBank/DDBJ databases">
        <title>Integrating genomic resources of turbot (Scophthalmus maximus) in depth evaluation of genetic and physical mapping variation across individuals.</title>
        <authorList>
            <person name="Martinez P."/>
        </authorList>
    </citation>
    <scope>NUCLEOTIDE SEQUENCE [LARGE SCALE GENOMIC DNA]</scope>
</reference>
<name>A0A2U9B7X1_SCOMX</name>
<keyword evidence="3" id="KW-1185">Reference proteome</keyword>
<evidence type="ECO:0000313" key="2">
    <source>
        <dbReference type="EMBL" id="AWO99925.1"/>
    </source>
</evidence>
<gene>
    <name evidence="2" type="ORF">SMAX5B_006764</name>
</gene>
<feature type="compositionally biased region" description="Acidic residues" evidence="1">
    <location>
        <begin position="208"/>
        <end position="221"/>
    </location>
</feature>
<sequence>MELPVLQLSLSDIFGREVTVSLSSVSLQRTNTEPPVAGIPASPPGVLQTAVLDVFLFHDSTSVKKKHQKKTSDPPLCSGSRRAQRREEHMMDKSSTWDTATPDLKQNGHRGSCRRSDVAHGPDRGMGGSDLEHRAAAHTSAQTEAHCGATSPQQQERSPAVSASEDSSPDVLRIVKHQPSAIVFCDYDRSPDNQGSSDGGESSSPDTAEGEGDNDEDDDFPETLQYKEFLVSRRRRSSSRNRKCSRKRQEAQPGSTASGGQKPAGQGKAEVTGGREEEENNGGQAAACDSMNLLMNKLDQLDEGIQEGQSSNCSHPDAATGADQEQQSDVAYSTSFLEEEQSADGRRAVSPRFSSHGAFQPPHYAYYV</sequence>
<feature type="region of interest" description="Disordered" evidence="1">
    <location>
        <begin position="62"/>
        <end position="288"/>
    </location>
</feature>
<evidence type="ECO:0000313" key="3">
    <source>
        <dbReference type="Proteomes" id="UP000246464"/>
    </source>
</evidence>
<dbReference type="Proteomes" id="UP000246464">
    <property type="component" value="Chromosome 4"/>
</dbReference>